<name>A0ABU3VTW6_9GAMM</name>
<dbReference type="RefSeq" id="WP_316972590.1">
    <property type="nucleotide sequence ID" value="NZ_JAWIIJ010000002.1"/>
</dbReference>
<evidence type="ECO:0000256" key="1">
    <source>
        <dbReference type="SAM" id="SignalP"/>
    </source>
</evidence>
<proteinExistence type="predicted"/>
<feature type="chain" id="PRO_5047337223" evidence="1">
    <location>
        <begin position="26"/>
        <end position="268"/>
    </location>
</feature>
<comment type="caution">
    <text evidence="3">The sequence shown here is derived from an EMBL/GenBank/DDBJ whole genome shotgun (WGS) entry which is preliminary data.</text>
</comment>
<gene>
    <name evidence="3" type="ORF">RYS15_03375</name>
</gene>
<dbReference type="Pfam" id="PF05618">
    <property type="entry name" value="Zn_protease"/>
    <property type="match status" value="1"/>
</dbReference>
<dbReference type="InterPro" id="IPR021109">
    <property type="entry name" value="Peptidase_aspartic_dom_sf"/>
</dbReference>
<reference evidence="3 4" key="1">
    <citation type="submission" date="2023-10" db="EMBL/GenBank/DDBJ databases">
        <title>Characteristics and mechanism of a salt-tolerant marine origin heterotrophic nitrifying- aerobic denitrifying bacteria Marinobacter xestospongiae HN1.</title>
        <authorList>
            <person name="Qi R."/>
        </authorList>
    </citation>
    <scope>NUCLEOTIDE SEQUENCE [LARGE SCALE GENOMIC DNA]</scope>
    <source>
        <strain evidence="3 4">HN1</strain>
    </source>
</reference>
<accession>A0ABU3VTW6</accession>
<dbReference type="InterPro" id="IPR008503">
    <property type="entry name" value="Asp_endopeptidase"/>
</dbReference>
<dbReference type="GO" id="GO:0008233">
    <property type="term" value="F:peptidase activity"/>
    <property type="evidence" value="ECO:0007669"/>
    <property type="project" value="UniProtKB-KW"/>
</dbReference>
<dbReference type="SUPFAM" id="SSF50630">
    <property type="entry name" value="Acid proteases"/>
    <property type="match status" value="1"/>
</dbReference>
<feature type="signal peptide" evidence="1">
    <location>
        <begin position="1"/>
        <end position="25"/>
    </location>
</feature>
<dbReference type="PANTHER" id="PTHR38037">
    <property type="entry name" value="ZN_PROTEASE DOMAIN-CONTAINING PROTEIN"/>
    <property type="match status" value="1"/>
</dbReference>
<keyword evidence="3" id="KW-0378">Hydrolase</keyword>
<dbReference type="GO" id="GO:0006508">
    <property type="term" value="P:proteolysis"/>
    <property type="evidence" value="ECO:0007669"/>
    <property type="project" value="UniProtKB-KW"/>
</dbReference>
<dbReference type="Proteomes" id="UP001269819">
    <property type="component" value="Unassembled WGS sequence"/>
</dbReference>
<keyword evidence="3" id="KW-0645">Protease</keyword>
<organism evidence="3 4">
    <name type="scientific">Marinobacter xestospongiae</name>
    <dbReference type="NCBI Taxonomy" id="994319"/>
    <lineage>
        <taxon>Bacteria</taxon>
        <taxon>Pseudomonadati</taxon>
        <taxon>Pseudomonadota</taxon>
        <taxon>Gammaproteobacteria</taxon>
        <taxon>Pseudomonadales</taxon>
        <taxon>Marinobacteraceae</taxon>
        <taxon>Marinobacter</taxon>
    </lineage>
</organism>
<keyword evidence="1" id="KW-0732">Signal</keyword>
<evidence type="ECO:0000313" key="4">
    <source>
        <dbReference type="Proteomes" id="UP001269819"/>
    </source>
</evidence>
<evidence type="ECO:0000259" key="2">
    <source>
        <dbReference type="Pfam" id="PF05618"/>
    </source>
</evidence>
<sequence length="268" mass="29966">MDARIFPGKASVACLLAAMTLAGCASDRYYLVSNNDIRDLDTTLQAQKTGLQTLLMSSAQQHDTLLRQNRLATDTVLAAIDERVKPPECPPPPKPAACHPDQSAVTAEREGYANRLAGKLVVGEREKFLLIGPQFTFTARIDSGAETSSLDARNIQRFERDGQNWVRFDIPDPEQDGELHTLEREIARNVRIIQSNEEDYERRPVVELQFAIGNHRQKAEFTLSNREHMSHTVLIGRNILRDVMLIDVGKEFATELPTSLTNGEDDPS</sequence>
<dbReference type="PROSITE" id="PS51257">
    <property type="entry name" value="PROKAR_LIPOPROTEIN"/>
    <property type="match status" value="1"/>
</dbReference>
<protein>
    <submittedName>
        <fullName evidence="3">ATP-dependent zinc protease</fullName>
    </submittedName>
</protein>
<dbReference type="PANTHER" id="PTHR38037:SF2">
    <property type="entry name" value="ATP-DEPENDENT ZINC PROTEASE DOMAIN-CONTAINING PROTEIN-RELATED"/>
    <property type="match status" value="1"/>
</dbReference>
<evidence type="ECO:0000313" key="3">
    <source>
        <dbReference type="EMBL" id="MDV2077703.1"/>
    </source>
</evidence>
<dbReference type="Gene3D" id="2.40.70.10">
    <property type="entry name" value="Acid Proteases"/>
    <property type="match status" value="1"/>
</dbReference>
<feature type="domain" description="Retropepsin-like aspartic endopeptidase" evidence="2">
    <location>
        <begin position="121"/>
        <end position="253"/>
    </location>
</feature>
<keyword evidence="4" id="KW-1185">Reference proteome</keyword>
<dbReference type="EMBL" id="JAWIIJ010000002">
    <property type="protein sequence ID" value="MDV2077703.1"/>
    <property type="molecule type" value="Genomic_DNA"/>
</dbReference>